<keyword evidence="3" id="KW-1185">Reference proteome</keyword>
<organism evidence="2 3">
    <name type="scientific">Cylindrodendrum hubeiense</name>
    <dbReference type="NCBI Taxonomy" id="595255"/>
    <lineage>
        <taxon>Eukaryota</taxon>
        <taxon>Fungi</taxon>
        <taxon>Dikarya</taxon>
        <taxon>Ascomycota</taxon>
        <taxon>Pezizomycotina</taxon>
        <taxon>Sordariomycetes</taxon>
        <taxon>Hypocreomycetidae</taxon>
        <taxon>Hypocreales</taxon>
        <taxon>Nectriaceae</taxon>
        <taxon>Cylindrodendrum</taxon>
    </lineage>
</organism>
<protein>
    <submittedName>
        <fullName evidence="2">Uncharacterized protein</fullName>
    </submittedName>
</protein>
<dbReference type="EMBL" id="JAANBB010000430">
    <property type="protein sequence ID" value="KAF7542620.1"/>
    <property type="molecule type" value="Genomic_DNA"/>
</dbReference>
<feature type="region of interest" description="Disordered" evidence="1">
    <location>
        <begin position="1"/>
        <end position="44"/>
    </location>
</feature>
<dbReference type="Proteomes" id="UP000722485">
    <property type="component" value="Unassembled WGS sequence"/>
</dbReference>
<dbReference type="AlphaFoldDB" id="A0A9P5GX53"/>
<name>A0A9P5GX53_9HYPO</name>
<gene>
    <name evidence="2" type="ORF">G7Z17_g11419</name>
</gene>
<accession>A0A9P5GX53</accession>
<sequence>MYGEQGGEKRTEDEIFDEDGDKDEEGESGKNVSQRADGADDTVHTHGVCASPLCTKGRDILDILGILDILDSGKLENAAIESDFWAICRPGVAGSSGADAWPHGNHALGAL</sequence>
<feature type="compositionally biased region" description="Basic and acidic residues" evidence="1">
    <location>
        <begin position="1"/>
        <end position="13"/>
    </location>
</feature>
<evidence type="ECO:0000256" key="1">
    <source>
        <dbReference type="SAM" id="MobiDB-lite"/>
    </source>
</evidence>
<evidence type="ECO:0000313" key="3">
    <source>
        <dbReference type="Proteomes" id="UP000722485"/>
    </source>
</evidence>
<comment type="caution">
    <text evidence="2">The sequence shown here is derived from an EMBL/GenBank/DDBJ whole genome shotgun (WGS) entry which is preliminary data.</text>
</comment>
<evidence type="ECO:0000313" key="2">
    <source>
        <dbReference type="EMBL" id="KAF7542620.1"/>
    </source>
</evidence>
<reference evidence="2" key="1">
    <citation type="submission" date="2020-03" db="EMBL/GenBank/DDBJ databases">
        <title>Draft Genome Sequence of Cylindrodendrum hubeiense.</title>
        <authorList>
            <person name="Buettner E."/>
            <person name="Kellner H."/>
        </authorList>
    </citation>
    <scope>NUCLEOTIDE SEQUENCE</scope>
    <source>
        <strain evidence="2">IHI 201604</strain>
    </source>
</reference>
<feature type="compositionally biased region" description="Acidic residues" evidence="1">
    <location>
        <begin position="14"/>
        <end position="26"/>
    </location>
</feature>
<proteinExistence type="predicted"/>